<gene>
    <name evidence="3" type="ORF">D8M06_07900</name>
</gene>
<dbReference type="InterPro" id="IPR002575">
    <property type="entry name" value="Aminoglycoside_PTrfase"/>
</dbReference>
<dbReference type="InterPro" id="IPR011990">
    <property type="entry name" value="TPR-like_helical_dom_sf"/>
</dbReference>
<dbReference type="InterPro" id="IPR019734">
    <property type="entry name" value="TPR_rpt"/>
</dbReference>
<dbReference type="Gene3D" id="1.25.40.10">
    <property type="entry name" value="Tetratricopeptide repeat domain"/>
    <property type="match status" value="1"/>
</dbReference>
<dbReference type="SUPFAM" id="SSF48452">
    <property type="entry name" value="TPR-like"/>
    <property type="match status" value="1"/>
</dbReference>
<dbReference type="Pfam" id="PF01636">
    <property type="entry name" value="APH"/>
    <property type="match status" value="1"/>
</dbReference>
<protein>
    <recommendedName>
        <fullName evidence="2">Aminoglycoside phosphotransferase domain-containing protein</fullName>
    </recommendedName>
</protein>
<dbReference type="SUPFAM" id="SSF56112">
    <property type="entry name" value="Protein kinase-like (PK-like)"/>
    <property type="match status" value="1"/>
</dbReference>
<dbReference type="Gene3D" id="3.90.1200.10">
    <property type="match status" value="1"/>
</dbReference>
<dbReference type="SMART" id="SM00028">
    <property type="entry name" value="TPR"/>
    <property type="match status" value="2"/>
</dbReference>
<dbReference type="RefSeq" id="WP_121203857.1">
    <property type="nucleotide sequence ID" value="NZ_RBZP01000004.1"/>
</dbReference>
<evidence type="ECO:0000259" key="2">
    <source>
        <dbReference type="Pfam" id="PF01636"/>
    </source>
</evidence>
<feature type="domain" description="Aminoglycoside phosphotransferase" evidence="2">
    <location>
        <begin position="326"/>
        <end position="392"/>
    </location>
</feature>
<dbReference type="AlphaFoldDB" id="A0A495A7G2"/>
<dbReference type="OrthoDB" id="2837792at2"/>
<name>A0A495A7G2_9BACI</name>
<accession>A0A495A7G2</accession>
<feature type="coiled-coil region" evidence="1">
    <location>
        <begin position="473"/>
        <end position="507"/>
    </location>
</feature>
<dbReference type="Proteomes" id="UP000269301">
    <property type="component" value="Unassembled WGS sequence"/>
</dbReference>
<keyword evidence="1" id="KW-0175">Coiled coil</keyword>
<evidence type="ECO:0000313" key="3">
    <source>
        <dbReference type="EMBL" id="RKQ34294.1"/>
    </source>
</evidence>
<keyword evidence="4" id="KW-1185">Reference proteome</keyword>
<dbReference type="EMBL" id="RBZP01000004">
    <property type="protein sequence ID" value="RKQ34294.1"/>
    <property type="molecule type" value="Genomic_DNA"/>
</dbReference>
<evidence type="ECO:0000256" key="1">
    <source>
        <dbReference type="SAM" id="Coils"/>
    </source>
</evidence>
<comment type="caution">
    <text evidence="3">The sequence shown here is derived from an EMBL/GenBank/DDBJ whole genome shotgun (WGS) entry which is preliminary data.</text>
</comment>
<proteinExistence type="predicted"/>
<sequence length="533" mass="62632">MGSDLLTLAKEAQKKHQWKKSIEYFEQYLHIQKDSSNETVYASYARSLRISGRTAAAKKVLDEGKNQHAQSERILLEYHNLYDLLGDWEAAKNVAISLIKLNPTHADYHFRLGRSYSFLKKYNKAKKTYQIALKHKHGLSFEQLTEQIQKRFAENAQEVRSNYVYIDGKNNLGAFIHEYKGRKFFTKISKYTNKNNGAGREENFYKDMCTSFSQLRNVVPEYIDSLVIDKISYITVEMIDSIDTNSIAKEDYLINVIKASQQITSISYEQLDNYPLPNYVFQFRKGRAISVVHFFTQIHKEGYNQKLFQAVKAIMKQHRYPKAVHQLIERLETVIMDNELYTFINPEKHYSLLHGDFAFQNVLIKRENRNPSVIDWTSHTIGPHFIDIARYFTSILLPYSEVKHLYLENDTNNKNLTMIEKIFFLYALVLFYFQKLGRQGLETELSDFILPAVEDVEKLVLSFAQSKEGDQMIKDSELQLKVKELEIKQLKQKVTILEQERKHLHKRLNDTLNSKSWQLTAPLRIFTENRKKR</sequence>
<dbReference type="InterPro" id="IPR011009">
    <property type="entry name" value="Kinase-like_dom_sf"/>
</dbReference>
<reference evidence="3 4" key="1">
    <citation type="journal article" date="2016" name="Int. J. Syst. Evol. Microbiol.">
        <title>Oceanobacillus halophilus sp. nov., a novel moderately halophilic bacterium from a hypersaline lake.</title>
        <authorList>
            <person name="Amoozegar M.A."/>
            <person name="Bagheri M."/>
            <person name="Makhdoumi A."/>
            <person name="Nikou M.M."/>
            <person name="Fazeli S.A.S."/>
            <person name="Schumann P."/>
            <person name="Sproer C."/>
            <person name="Sanchez-Porro C."/>
            <person name="Ventosa A."/>
        </authorList>
    </citation>
    <scope>NUCLEOTIDE SEQUENCE [LARGE SCALE GENOMIC DNA]</scope>
    <source>
        <strain evidence="3 4">DSM 23996</strain>
    </source>
</reference>
<organism evidence="3 4">
    <name type="scientific">Oceanobacillus halophilus</name>
    <dbReference type="NCBI Taxonomy" id="930130"/>
    <lineage>
        <taxon>Bacteria</taxon>
        <taxon>Bacillati</taxon>
        <taxon>Bacillota</taxon>
        <taxon>Bacilli</taxon>
        <taxon>Bacillales</taxon>
        <taxon>Bacillaceae</taxon>
        <taxon>Oceanobacillus</taxon>
    </lineage>
</organism>
<evidence type="ECO:0000313" key="4">
    <source>
        <dbReference type="Proteomes" id="UP000269301"/>
    </source>
</evidence>